<comment type="caution">
    <text evidence="7">The sequence shown here is derived from an EMBL/GenBank/DDBJ whole genome shotgun (WGS) entry which is preliminary data.</text>
</comment>
<feature type="domain" description="N-acetylmuramoyl-L-alanine amidase" evidence="6">
    <location>
        <begin position="298"/>
        <end position="426"/>
    </location>
</feature>
<dbReference type="RefSeq" id="WP_196193175.1">
    <property type="nucleotide sequence ID" value="NZ_JADPRT010000003.1"/>
</dbReference>
<evidence type="ECO:0000259" key="6">
    <source>
        <dbReference type="SMART" id="SM00644"/>
    </source>
</evidence>
<comment type="catalytic activity">
    <reaction evidence="1">
        <text>Hydrolyzes the link between N-acetylmuramoyl residues and L-amino acid residues in certain cell-wall glycopeptides.</text>
        <dbReference type="EC" id="3.5.1.28"/>
    </reaction>
</comment>
<gene>
    <name evidence="7" type="ORF">I2501_08080</name>
</gene>
<dbReference type="InterPro" id="IPR036505">
    <property type="entry name" value="Amidase/PGRP_sf"/>
</dbReference>
<dbReference type="InterPro" id="IPR051206">
    <property type="entry name" value="NAMLAA_amidase_2"/>
</dbReference>
<dbReference type="SUPFAM" id="SSF55846">
    <property type="entry name" value="N-acetylmuramoyl-L-alanine amidase-like"/>
    <property type="match status" value="1"/>
</dbReference>
<dbReference type="Proteomes" id="UP000657385">
    <property type="component" value="Unassembled WGS sequence"/>
</dbReference>
<dbReference type="GO" id="GO:0009253">
    <property type="term" value="P:peptidoglycan catabolic process"/>
    <property type="evidence" value="ECO:0007669"/>
    <property type="project" value="InterPro"/>
</dbReference>
<evidence type="ECO:0000256" key="3">
    <source>
        <dbReference type="ARBA" id="ARBA00022801"/>
    </source>
</evidence>
<evidence type="ECO:0000313" key="7">
    <source>
        <dbReference type="EMBL" id="MBF9067994.1"/>
    </source>
</evidence>
<dbReference type="InterPro" id="IPR002502">
    <property type="entry name" value="Amidase_domain"/>
</dbReference>
<evidence type="ECO:0000256" key="4">
    <source>
        <dbReference type="ARBA" id="ARBA00023316"/>
    </source>
</evidence>
<reference evidence="7" key="1">
    <citation type="submission" date="2020-11" db="EMBL/GenBank/DDBJ databases">
        <title>Isolation and identification of active actinomycetes.</title>
        <authorList>
            <person name="Yu B."/>
        </authorList>
    </citation>
    <scope>NUCLEOTIDE SEQUENCE</scope>
    <source>
        <strain evidence="7">NEAU-YB345</strain>
    </source>
</reference>
<dbReference type="SMART" id="SM00644">
    <property type="entry name" value="Ami_2"/>
    <property type="match status" value="1"/>
</dbReference>
<feature type="region of interest" description="Disordered" evidence="5">
    <location>
        <begin position="103"/>
        <end position="129"/>
    </location>
</feature>
<keyword evidence="3" id="KW-0378">Hydrolase</keyword>
<feature type="compositionally biased region" description="Polar residues" evidence="5">
    <location>
        <begin position="106"/>
        <end position="115"/>
    </location>
</feature>
<dbReference type="Pfam" id="PF01510">
    <property type="entry name" value="Amidase_2"/>
    <property type="match status" value="1"/>
</dbReference>
<feature type="region of interest" description="Disordered" evidence="5">
    <location>
        <begin position="426"/>
        <end position="473"/>
    </location>
</feature>
<organism evidence="7 8">
    <name type="scientific">Streptacidiphilus fuscans</name>
    <dbReference type="NCBI Taxonomy" id="2789292"/>
    <lineage>
        <taxon>Bacteria</taxon>
        <taxon>Bacillati</taxon>
        <taxon>Actinomycetota</taxon>
        <taxon>Actinomycetes</taxon>
        <taxon>Kitasatosporales</taxon>
        <taxon>Streptomycetaceae</taxon>
        <taxon>Streptacidiphilus</taxon>
    </lineage>
</organism>
<dbReference type="GO" id="GO:0008745">
    <property type="term" value="F:N-acetylmuramoyl-L-alanine amidase activity"/>
    <property type="evidence" value="ECO:0007669"/>
    <property type="project" value="UniProtKB-EC"/>
</dbReference>
<dbReference type="CDD" id="cd06583">
    <property type="entry name" value="PGRP"/>
    <property type="match status" value="1"/>
</dbReference>
<dbReference type="AlphaFoldDB" id="A0A931AYX5"/>
<dbReference type="EC" id="3.5.1.28" evidence="2"/>
<dbReference type="Gene3D" id="3.40.80.10">
    <property type="entry name" value="Peptidoglycan recognition protein-like"/>
    <property type="match status" value="1"/>
</dbReference>
<proteinExistence type="predicted"/>
<evidence type="ECO:0000313" key="8">
    <source>
        <dbReference type="Proteomes" id="UP000657385"/>
    </source>
</evidence>
<keyword evidence="4" id="KW-0961">Cell wall biogenesis/degradation</keyword>
<name>A0A931AYX5_9ACTN</name>
<dbReference type="GO" id="GO:0071555">
    <property type="term" value="P:cell wall organization"/>
    <property type="evidence" value="ECO:0007669"/>
    <property type="project" value="UniProtKB-KW"/>
</dbReference>
<keyword evidence="8" id="KW-1185">Reference proteome</keyword>
<protein>
    <recommendedName>
        <fullName evidence="2">N-acetylmuramoyl-L-alanine amidase</fullName>
        <ecNumber evidence="2">3.5.1.28</ecNumber>
    </recommendedName>
</protein>
<evidence type="ECO:0000256" key="2">
    <source>
        <dbReference type="ARBA" id="ARBA00011901"/>
    </source>
</evidence>
<sequence>MAIAAGAVVIGAAAEAAPSPASARTATPTTAPVAGALAWPSTPDRTSTALQRAFTAAAAEFHVPVDVLLAVSYEETLWESHGGRPSVTGNYNVMGLTEVSDADLTAPSSQSTRDLTGSGAAHAPQPSARALAERASVDTASPAMHTLQTAAALAGVSANLLKTDMTQSVRGGAALLASYESRLRPQAAAPGGVPTDAAAWWPAVVAYAQAETPVAGQQFAARAYTLIQQGASRVTDDNQAVSLTAAPSVAPPELAAAQASVASTDGGDGTSVAECPGGLACAVSPAAYQQNGTQDGNYAKANRPTDGDQVDYLVIHDTEGSAAGTVASYQDPTAYSSAHYVVGRDGSVTQLVPTADVAWHSGNQTVNAHSVGIEAEGYALPQGSWYPEAEYESTAALVKYLAAKFEIPLDREHILGADDVPEAAPASLATSTSAPAASGATPSTASTASAPATPAAAAPSSPSASASAADDAADLPADPGPYWDWSRLLALVGAPLGGTHARPVVGGLVTLAPPYSLATQPAVTGCGGDGQACPSHPANFVYLRQAPSADAPLVGQGTTAASDGTDKAAYGQTFVVADVSGDWVALWYDGQEAWLQDPNWSDTLVPDPTTSADLMLVAPAGDRPIPVYGRAFPETSAYPSQLGALAASASQQLVPLADTISPGQAYLAGSEVSGDFNAATYGCGGAVGCRVVIGTTQYYPIQFDHRLAFVMASDVQQIAPAR</sequence>
<dbReference type="PANTHER" id="PTHR30417">
    <property type="entry name" value="N-ACETYLMURAMOYL-L-ALANINE AMIDASE AMID"/>
    <property type="match status" value="1"/>
</dbReference>
<evidence type="ECO:0000256" key="5">
    <source>
        <dbReference type="SAM" id="MobiDB-lite"/>
    </source>
</evidence>
<dbReference type="FunFam" id="3.40.80.10:FF:000006">
    <property type="entry name" value="N-acetylmuramoyl-L-alanine amidase"/>
    <property type="match status" value="1"/>
</dbReference>
<dbReference type="PANTHER" id="PTHR30417:SF1">
    <property type="entry name" value="N-ACETYLMURAMOYL-L-ALANINE AMIDASE AMID"/>
    <property type="match status" value="1"/>
</dbReference>
<evidence type="ECO:0000256" key="1">
    <source>
        <dbReference type="ARBA" id="ARBA00001561"/>
    </source>
</evidence>
<dbReference type="GO" id="GO:0009254">
    <property type="term" value="P:peptidoglycan turnover"/>
    <property type="evidence" value="ECO:0007669"/>
    <property type="project" value="TreeGrafter"/>
</dbReference>
<dbReference type="EMBL" id="JADPRT010000003">
    <property type="protein sequence ID" value="MBF9067994.1"/>
    <property type="molecule type" value="Genomic_DNA"/>
</dbReference>
<accession>A0A931AYX5</accession>